<dbReference type="PROSITE" id="PS00109">
    <property type="entry name" value="PROTEIN_KINASE_TYR"/>
    <property type="match status" value="1"/>
</dbReference>
<keyword evidence="4" id="KW-0732">Signal</keyword>
<dbReference type="InterPro" id="IPR000719">
    <property type="entry name" value="Prot_kinase_dom"/>
</dbReference>
<dbReference type="GO" id="GO:0009791">
    <property type="term" value="P:post-embryonic development"/>
    <property type="evidence" value="ECO:0007669"/>
    <property type="project" value="UniProtKB-ARBA"/>
</dbReference>
<evidence type="ECO:0000256" key="8">
    <source>
        <dbReference type="ARBA" id="ARBA00023170"/>
    </source>
</evidence>
<dbReference type="PROSITE" id="PS50011">
    <property type="entry name" value="PROTEIN_KINASE_DOM"/>
    <property type="match status" value="1"/>
</dbReference>
<evidence type="ECO:0000256" key="5">
    <source>
        <dbReference type="ARBA" id="ARBA00022737"/>
    </source>
</evidence>
<evidence type="ECO:0000259" key="11">
    <source>
        <dbReference type="PROSITE" id="PS50011"/>
    </source>
</evidence>
<accession>A0AAV7F9K6</accession>
<evidence type="ECO:0000256" key="4">
    <source>
        <dbReference type="ARBA" id="ARBA00022729"/>
    </source>
</evidence>
<name>A0AAV7F9K6_ARIFI</name>
<dbReference type="Gene3D" id="3.30.200.20">
    <property type="entry name" value="Phosphorylase Kinase, domain 1"/>
    <property type="match status" value="1"/>
</dbReference>
<evidence type="ECO:0000256" key="3">
    <source>
        <dbReference type="ARBA" id="ARBA00022692"/>
    </source>
</evidence>
<feature type="transmembrane region" description="Helical" evidence="10">
    <location>
        <begin position="643"/>
        <end position="664"/>
    </location>
</feature>
<evidence type="ECO:0000256" key="6">
    <source>
        <dbReference type="ARBA" id="ARBA00022989"/>
    </source>
</evidence>
<dbReference type="SUPFAM" id="SSF56112">
    <property type="entry name" value="Protein kinase-like (PK-like)"/>
    <property type="match status" value="1"/>
</dbReference>
<evidence type="ECO:0000256" key="2">
    <source>
        <dbReference type="ARBA" id="ARBA00022614"/>
    </source>
</evidence>
<dbReference type="InterPro" id="IPR013210">
    <property type="entry name" value="LRR_N_plant-typ"/>
</dbReference>
<dbReference type="GO" id="GO:0004672">
    <property type="term" value="F:protein kinase activity"/>
    <property type="evidence" value="ECO:0007669"/>
    <property type="project" value="InterPro"/>
</dbReference>
<dbReference type="PANTHER" id="PTHR48053:SF71">
    <property type="entry name" value="LEUCINE RICH REPEAT FAMILY PROTEIN, EXPRESSED"/>
    <property type="match status" value="1"/>
</dbReference>
<reference evidence="12 13" key="1">
    <citation type="submission" date="2021-07" db="EMBL/GenBank/DDBJ databases">
        <title>The Aristolochia fimbriata genome: insights into angiosperm evolution, floral development and chemical biosynthesis.</title>
        <authorList>
            <person name="Jiao Y."/>
        </authorList>
    </citation>
    <scope>NUCLEOTIDE SEQUENCE [LARGE SCALE GENOMIC DNA]</scope>
    <source>
        <strain evidence="12">IBCAS-2021</strain>
        <tissue evidence="12">Leaf</tissue>
    </source>
</reference>
<dbReference type="PANTHER" id="PTHR48053">
    <property type="entry name" value="LEUCINE RICH REPEAT FAMILY PROTEIN, EXPRESSED"/>
    <property type="match status" value="1"/>
</dbReference>
<dbReference type="FunFam" id="3.80.10.10:FF:000275">
    <property type="entry name" value="Leucine-rich repeat receptor-like protein kinase"/>
    <property type="match status" value="1"/>
</dbReference>
<dbReference type="GO" id="GO:0016020">
    <property type="term" value="C:membrane"/>
    <property type="evidence" value="ECO:0007669"/>
    <property type="project" value="UniProtKB-SubCell"/>
</dbReference>
<dbReference type="Pfam" id="PF13855">
    <property type="entry name" value="LRR_8"/>
    <property type="match status" value="2"/>
</dbReference>
<dbReference type="Gene3D" id="3.80.10.10">
    <property type="entry name" value="Ribonuclease Inhibitor"/>
    <property type="match status" value="4"/>
</dbReference>
<dbReference type="Pfam" id="PF07714">
    <property type="entry name" value="PK_Tyr_Ser-Thr"/>
    <property type="match status" value="1"/>
</dbReference>
<dbReference type="FunFam" id="3.80.10.10:FF:000896">
    <property type="entry name" value="Leucine-rich repeat receptor-like protein kinase"/>
    <property type="match status" value="1"/>
</dbReference>
<dbReference type="Pfam" id="PF00560">
    <property type="entry name" value="LRR_1"/>
    <property type="match status" value="3"/>
</dbReference>
<evidence type="ECO:0000256" key="9">
    <source>
        <dbReference type="ARBA" id="ARBA00023180"/>
    </source>
</evidence>
<comment type="subcellular location">
    <subcellularLocation>
        <location evidence="1">Membrane</location>
        <topology evidence="1">Single-pass membrane protein</topology>
    </subcellularLocation>
</comment>
<protein>
    <recommendedName>
        <fullName evidence="11">Protein kinase domain-containing protein</fullName>
    </recommendedName>
</protein>
<dbReference type="SUPFAM" id="SSF52058">
    <property type="entry name" value="L domain-like"/>
    <property type="match status" value="1"/>
</dbReference>
<keyword evidence="7 10" id="KW-0472">Membrane</keyword>
<dbReference type="InterPro" id="IPR001245">
    <property type="entry name" value="Ser-Thr/Tyr_kinase_cat_dom"/>
</dbReference>
<sequence length="961" mass="105324">MEALTVIRSMIPFVFLIQVWVLAADPYTDALLGLKSEIQDPSNSLSDWIAGSRQSSSFRIGACTWSGIYCTNNSSKLLRLDLSRKNLFGTISGKYIGAFSDLVDLNLSHNSFTGRLPQEIFNLTNLKILDISRNNFSDSFPKGIAAVHQLTVLDGFSNSFSGPLPSEIARLDSLQVLNLAGSYFDGPIPKEYGGFKSLEFLHLAGNSLGGQIPKELGNLQTVEHMEIGYNYYSGSVPPELGNMSNLQYLDIAQANLSGPVPDRLSNLSRLESLFLFRNQLSRSIPASLGSIKSLVNLDLSDNLLTGPIPTSFANLKNLRLLSLMYNYMDGPVPEGIAQLPLLDSLLIWNNFFSGPLPQNLGKNSRLKSVDVSTNNFTGSVPPGICAGGQLSKLMLFSNHFKDGLSALSNCSSLVRLRVEDNSFVDSFPLKFSLLSDIQYVDMSRNMFTGGIPGEISQAVNLQYFNVSSNPNLGGSVPPGIWSLPHLRNFSASSCNISGYLPLFGSCNSVSVIELGENRLSGVIPEHVSSCRDLERLDLAHNTLTGSIPTELANLPRLSNVDLSHNKLTGPMLSSFGNSSRLTLLNVSFNNISGSIPSEQIFLTMGPNAFIGNPLLCGAPLKPCLKIVPQVAGFRVGNRSSGKLAWALSLCSGIVLIMIIAAVFLHKRSQLQWKVVHFSGLPQFKAKDILRSLSYSKPTETEAPSSKLLRKAVLPTGITVAVRKIEWDEKQREVMLEHISRIGNARHRNLIRLLGFCGNNPGGYLLYDYLSNGNLTEKMRTNGGSRLGNWEAKYKVVDGIVRGLCYLHHDCHPPIPHGDLRADNIVFDEAMDPHLAEFGMKHPALMYGTVLPRTFNILNKGETDMGVEKEMSRDIFCLGELLLEVLTNGRLQNSGELLQSEAQESILREVYNENAGGCNDAEKEEIKLVLEVALLCTRSSQSDRPSMDDVLKLLSGNTRLFL</sequence>
<evidence type="ECO:0000313" key="12">
    <source>
        <dbReference type="EMBL" id="KAG9456243.1"/>
    </source>
</evidence>
<keyword evidence="2" id="KW-0433">Leucine-rich repeat</keyword>
<dbReference type="InterPro" id="IPR032675">
    <property type="entry name" value="LRR_dom_sf"/>
</dbReference>
<proteinExistence type="predicted"/>
<gene>
    <name evidence="12" type="ORF">H6P81_000751</name>
</gene>
<keyword evidence="9" id="KW-0325">Glycoprotein</keyword>
<keyword evidence="3 10" id="KW-0812">Transmembrane</keyword>
<dbReference type="SUPFAM" id="SSF52047">
    <property type="entry name" value="RNI-like"/>
    <property type="match status" value="1"/>
</dbReference>
<keyword evidence="5" id="KW-0677">Repeat</keyword>
<comment type="caution">
    <text evidence="12">The sequence shown here is derived from an EMBL/GenBank/DDBJ whole genome shotgun (WGS) entry which is preliminary data.</text>
</comment>
<feature type="domain" description="Protein kinase" evidence="11">
    <location>
        <begin position="683"/>
        <end position="961"/>
    </location>
</feature>
<evidence type="ECO:0000256" key="10">
    <source>
        <dbReference type="SAM" id="Phobius"/>
    </source>
</evidence>
<dbReference type="AlphaFoldDB" id="A0AAV7F9K6"/>
<dbReference type="InterPro" id="IPR011009">
    <property type="entry name" value="Kinase-like_dom_sf"/>
</dbReference>
<keyword evidence="13" id="KW-1185">Reference proteome</keyword>
<dbReference type="Gene3D" id="1.10.510.10">
    <property type="entry name" value="Transferase(Phosphotransferase) domain 1"/>
    <property type="match status" value="1"/>
</dbReference>
<keyword evidence="6 10" id="KW-1133">Transmembrane helix</keyword>
<dbReference type="InterPro" id="IPR001611">
    <property type="entry name" value="Leu-rich_rpt"/>
</dbReference>
<dbReference type="InterPro" id="IPR051716">
    <property type="entry name" value="Plant_RL_S/T_kinase"/>
</dbReference>
<keyword evidence="8" id="KW-0675">Receptor</keyword>
<dbReference type="GO" id="GO:0005524">
    <property type="term" value="F:ATP binding"/>
    <property type="evidence" value="ECO:0007669"/>
    <property type="project" value="InterPro"/>
</dbReference>
<evidence type="ECO:0000256" key="1">
    <source>
        <dbReference type="ARBA" id="ARBA00004167"/>
    </source>
</evidence>
<dbReference type="Proteomes" id="UP000825729">
    <property type="component" value="Unassembled WGS sequence"/>
</dbReference>
<dbReference type="Pfam" id="PF08263">
    <property type="entry name" value="LRRNT_2"/>
    <property type="match status" value="1"/>
</dbReference>
<evidence type="ECO:0000256" key="7">
    <source>
        <dbReference type="ARBA" id="ARBA00023136"/>
    </source>
</evidence>
<dbReference type="EMBL" id="JAINDJ010000002">
    <property type="protein sequence ID" value="KAG9456243.1"/>
    <property type="molecule type" value="Genomic_DNA"/>
</dbReference>
<dbReference type="InterPro" id="IPR008266">
    <property type="entry name" value="Tyr_kinase_AS"/>
</dbReference>
<evidence type="ECO:0000313" key="13">
    <source>
        <dbReference type="Proteomes" id="UP000825729"/>
    </source>
</evidence>
<organism evidence="12 13">
    <name type="scientific">Aristolochia fimbriata</name>
    <name type="common">White veined hardy Dutchman's pipe vine</name>
    <dbReference type="NCBI Taxonomy" id="158543"/>
    <lineage>
        <taxon>Eukaryota</taxon>
        <taxon>Viridiplantae</taxon>
        <taxon>Streptophyta</taxon>
        <taxon>Embryophyta</taxon>
        <taxon>Tracheophyta</taxon>
        <taxon>Spermatophyta</taxon>
        <taxon>Magnoliopsida</taxon>
        <taxon>Magnoliidae</taxon>
        <taxon>Piperales</taxon>
        <taxon>Aristolochiaceae</taxon>
        <taxon>Aristolochia</taxon>
    </lineage>
</organism>
<dbReference type="FunFam" id="3.80.10.10:FF:000233">
    <property type="entry name" value="Leucine-rich repeat receptor-like protein kinase TDR"/>
    <property type="match status" value="1"/>
</dbReference>